<comment type="caution">
    <text evidence="1">The sequence shown here is derived from an EMBL/GenBank/DDBJ whole genome shotgun (WGS) entry which is preliminary data.</text>
</comment>
<proteinExistence type="predicted"/>
<keyword evidence="2" id="KW-1185">Reference proteome</keyword>
<dbReference type="Proteomes" id="UP001054945">
    <property type="component" value="Unassembled WGS sequence"/>
</dbReference>
<sequence>MCKWKSSLWCEDLHLSEFGRVANCGRAAAFAHNGLICMGPRLPADLDPALLGTEGNDHVLIVRHQRVLSGMPFAVIAGMICVPKL</sequence>
<evidence type="ECO:0000313" key="1">
    <source>
        <dbReference type="EMBL" id="GIX80623.1"/>
    </source>
</evidence>
<evidence type="ECO:0000313" key="2">
    <source>
        <dbReference type="Proteomes" id="UP001054945"/>
    </source>
</evidence>
<protein>
    <submittedName>
        <fullName evidence="1">Uncharacterized protein</fullName>
    </submittedName>
</protein>
<gene>
    <name evidence="1" type="ORF">CEXT_680351</name>
</gene>
<name>A0AAV4N7E3_CAEEX</name>
<dbReference type="AlphaFoldDB" id="A0AAV4N7E3"/>
<accession>A0AAV4N7E3</accession>
<reference evidence="1 2" key="1">
    <citation type="submission" date="2021-06" db="EMBL/GenBank/DDBJ databases">
        <title>Caerostris extrusa draft genome.</title>
        <authorList>
            <person name="Kono N."/>
            <person name="Arakawa K."/>
        </authorList>
    </citation>
    <scope>NUCLEOTIDE SEQUENCE [LARGE SCALE GENOMIC DNA]</scope>
</reference>
<dbReference type="EMBL" id="BPLR01003051">
    <property type="protein sequence ID" value="GIX80623.1"/>
    <property type="molecule type" value="Genomic_DNA"/>
</dbReference>
<organism evidence="1 2">
    <name type="scientific">Caerostris extrusa</name>
    <name type="common">Bark spider</name>
    <name type="synonym">Caerostris bankana</name>
    <dbReference type="NCBI Taxonomy" id="172846"/>
    <lineage>
        <taxon>Eukaryota</taxon>
        <taxon>Metazoa</taxon>
        <taxon>Ecdysozoa</taxon>
        <taxon>Arthropoda</taxon>
        <taxon>Chelicerata</taxon>
        <taxon>Arachnida</taxon>
        <taxon>Araneae</taxon>
        <taxon>Araneomorphae</taxon>
        <taxon>Entelegynae</taxon>
        <taxon>Araneoidea</taxon>
        <taxon>Araneidae</taxon>
        <taxon>Caerostris</taxon>
    </lineage>
</organism>